<evidence type="ECO:0000313" key="1">
    <source>
        <dbReference type="EMBL" id="RZC79496.1"/>
    </source>
</evidence>
<sequence length="97" mass="10721">MAATCNNSRCHLRLLNPQKVSLSSTQDGYKSFCFPDESKSCPHSSSVCSQTKQEELDFMSTKDVTSVDMDFVAKSSSEKEAVYIINKLHLTTDAGFS</sequence>
<accession>A0A4Y7L2T2</accession>
<proteinExistence type="predicted"/>
<dbReference type="AlphaFoldDB" id="A0A4Y7L2T2"/>
<dbReference type="EMBL" id="CM010723">
    <property type="protein sequence ID" value="RZC79496.1"/>
    <property type="molecule type" value="Genomic_DNA"/>
</dbReference>
<keyword evidence="2" id="KW-1185">Reference proteome</keyword>
<dbReference type="Proteomes" id="UP000316621">
    <property type="component" value="Chromosome 9"/>
</dbReference>
<organism evidence="1 2">
    <name type="scientific">Papaver somniferum</name>
    <name type="common">Opium poppy</name>
    <dbReference type="NCBI Taxonomy" id="3469"/>
    <lineage>
        <taxon>Eukaryota</taxon>
        <taxon>Viridiplantae</taxon>
        <taxon>Streptophyta</taxon>
        <taxon>Embryophyta</taxon>
        <taxon>Tracheophyta</taxon>
        <taxon>Spermatophyta</taxon>
        <taxon>Magnoliopsida</taxon>
        <taxon>Ranunculales</taxon>
        <taxon>Papaveraceae</taxon>
        <taxon>Papaveroideae</taxon>
        <taxon>Papaver</taxon>
    </lineage>
</organism>
<protein>
    <submittedName>
        <fullName evidence="1">Uncharacterized protein</fullName>
    </submittedName>
</protein>
<evidence type="ECO:0000313" key="2">
    <source>
        <dbReference type="Proteomes" id="UP000316621"/>
    </source>
</evidence>
<name>A0A4Y7L2T2_PAPSO</name>
<gene>
    <name evidence="1" type="ORF">C5167_003716</name>
</gene>
<dbReference type="Gramene" id="RZC79496">
    <property type="protein sequence ID" value="RZC79496"/>
    <property type="gene ID" value="C5167_003716"/>
</dbReference>
<reference evidence="1 2" key="1">
    <citation type="journal article" date="2018" name="Science">
        <title>The opium poppy genome and morphinan production.</title>
        <authorList>
            <person name="Guo L."/>
            <person name="Winzer T."/>
            <person name="Yang X."/>
            <person name="Li Y."/>
            <person name="Ning Z."/>
            <person name="He Z."/>
            <person name="Teodor R."/>
            <person name="Lu Y."/>
            <person name="Bowser T.A."/>
            <person name="Graham I.A."/>
            <person name="Ye K."/>
        </authorList>
    </citation>
    <scope>NUCLEOTIDE SEQUENCE [LARGE SCALE GENOMIC DNA]</scope>
    <source>
        <strain evidence="2">cv. HN1</strain>
        <tissue evidence="1">Leaves</tissue>
    </source>
</reference>